<accession>A0A0F9M5T5</accession>
<dbReference type="AlphaFoldDB" id="A0A0F9M5T5"/>
<organism evidence="1">
    <name type="scientific">marine sediment metagenome</name>
    <dbReference type="NCBI Taxonomy" id="412755"/>
    <lineage>
        <taxon>unclassified sequences</taxon>
        <taxon>metagenomes</taxon>
        <taxon>ecological metagenomes</taxon>
    </lineage>
</organism>
<evidence type="ECO:0000313" key="1">
    <source>
        <dbReference type="EMBL" id="KKM72020.1"/>
    </source>
</evidence>
<sequence length="127" mass="15165">MIASLRERRWRRPSGLGWPKWRGWRVVMDNLLIPSGALLPRWYGVAWREPDMDGVVVMPIPLNVLAGWVRRVWHWLRYGLRPSVFDRAVIKAYRRGYTEGSNHRLAEFKRAESRRLTTTIQDIRRIE</sequence>
<dbReference type="EMBL" id="LAZR01009538">
    <property type="protein sequence ID" value="KKM72020.1"/>
    <property type="molecule type" value="Genomic_DNA"/>
</dbReference>
<gene>
    <name evidence="1" type="ORF">LCGC14_1424710</name>
</gene>
<protein>
    <submittedName>
        <fullName evidence="1">Uncharacterized protein</fullName>
    </submittedName>
</protein>
<proteinExistence type="predicted"/>
<name>A0A0F9M5T5_9ZZZZ</name>
<reference evidence="1" key="1">
    <citation type="journal article" date="2015" name="Nature">
        <title>Complex archaea that bridge the gap between prokaryotes and eukaryotes.</title>
        <authorList>
            <person name="Spang A."/>
            <person name="Saw J.H."/>
            <person name="Jorgensen S.L."/>
            <person name="Zaremba-Niedzwiedzka K."/>
            <person name="Martijn J."/>
            <person name="Lind A.E."/>
            <person name="van Eijk R."/>
            <person name="Schleper C."/>
            <person name="Guy L."/>
            <person name="Ettema T.J."/>
        </authorList>
    </citation>
    <scope>NUCLEOTIDE SEQUENCE</scope>
</reference>
<comment type="caution">
    <text evidence="1">The sequence shown here is derived from an EMBL/GenBank/DDBJ whole genome shotgun (WGS) entry which is preliminary data.</text>
</comment>